<feature type="compositionally biased region" description="Basic residues" evidence="1">
    <location>
        <begin position="62"/>
        <end position="75"/>
    </location>
</feature>
<sequence>MTGFDFEDSKKNSMHKQPILIDNFEDYMFDADDLGKHRDFGRGDSSSFDEETPLGGITMNERKKRKKRRKQKKKKDPYNPKIRQLEEIYDNKNLRNTSVKGDTSQFGGEFTSKNTLRSRKNITSLVREKTVKLSDSISPRGKIELNSPILSPNTNKMANTNDNWMGGNKKKMNLKTQNTLKSEQNKIKSKKKSDKGLNFYNQSAMAVSPNLGVNPSLTKSTDTLFKDKKTNADAHRGELIKKNNFLRASLNAGGKLQMNSNASANSSNGFKNAKKSPKKSNDRGRSMNRNDLVLNTTALKEEFGKSKKKLPRRRFSKSPAVFKIDGESPYAEYLPALYREYRPKEKKLKRQNSNVSLNDFFKKLDRAYSDVGSVGIRSRDGSRDGKSLRRKGSNNKSLLKMNTFKSDSSVSSYHKQKSIRSNSSKVTKNKKKTSSVNDDSFLKLAELVKARVTKAKNQ</sequence>
<feature type="compositionally biased region" description="Basic and acidic residues" evidence="1">
    <location>
        <begin position="377"/>
        <end position="387"/>
    </location>
</feature>
<dbReference type="AlphaFoldDB" id="A0A7S3N432"/>
<feature type="region of interest" description="Disordered" evidence="1">
    <location>
        <begin position="374"/>
        <end position="436"/>
    </location>
</feature>
<evidence type="ECO:0000256" key="1">
    <source>
        <dbReference type="SAM" id="MobiDB-lite"/>
    </source>
</evidence>
<name>A0A7S3N432_9SPIT</name>
<feature type="compositionally biased region" description="Low complexity" evidence="1">
    <location>
        <begin position="259"/>
        <end position="271"/>
    </location>
</feature>
<organism evidence="2">
    <name type="scientific">Euplotes harpa</name>
    <dbReference type="NCBI Taxonomy" id="151035"/>
    <lineage>
        <taxon>Eukaryota</taxon>
        <taxon>Sar</taxon>
        <taxon>Alveolata</taxon>
        <taxon>Ciliophora</taxon>
        <taxon>Intramacronucleata</taxon>
        <taxon>Spirotrichea</taxon>
        <taxon>Hypotrichia</taxon>
        <taxon>Euplotida</taxon>
        <taxon>Euplotidae</taxon>
        <taxon>Euplotes</taxon>
    </lineage>
</organism>
<feature type="region of interest" description="Disordered" evidence="1">
    <location>
        <begin position="256"/>
        <end position="292"/>
    </location>
</feature>
<protein>
    <submittedName>
        <fullName evidence="2">Uncharacterized protein</fullName>
    </submittedName>
</protein>
<evidence type="ECO:0000313" key="2">
    <source>
        <dbReference type="EMBL" id="CAE0345502.1"/>
    </source>
</evidence>
<proteinExistence type="predicted"/>
<accession>A0A7S3N432</accession>
<feature type="compositionally biased region" description="Polar residues" evidence="1">
    <location>
        <begin position="148"/>
        <end position="163"/>
    </location>
</feature>
<dbReference type="EMBL" id="HBII01010254">
    <property type="protein sequence ID" value="CAE0345502.1"/>
    <property type="molecule type" value="Transcribed_RNA"/>
</dbReference>
<feature type="compositionally biased region" description="Polar residues" evidence="1">
    <location>
        <begin position="403"/>
        <end position="413"/>
    </location>
</feature>
<feature type="region of interest" description="Disordered" evidence="1">
    <location>
        <begin position="144"/>
        <end position="170"/>
    </location>
</feature>
<feature type="region of interest" description="Disordered" evidence="1">
    <location>
        <begin position="40"/>
        <end position="83"/>
    </location>
</feature>
<gene>
    <name evidence="2" type="ORF">EHAR0213_LOCUS4412</name>
</gene>
<reference evidence="2" key="1">
    <citation type="submission" date="2021-01" db="EMBL/GenBank/DDBJ databases">
        <authorList>
            <person name="Corre E."/>
            <person name="Pelletier E."/>
            <person name="Niang G."/>
            <person name="Scheremetjew M."/>
            <person name="Finn R."/>
            <person name="Kale V."/>
            <person name="Holt S."/>
            <person name="Cochrane G."/>
            <person name="Meng A."/>
            <person name="Brown T."/>
            <person name="Cohen L."/>
        </authorList>
    </citation>
    <scope>NUCLEOTIDE SEQUENCE</scope>
    <source>
        <strain evidence="2">FSP1.4</strain>
    </source>
</reference>